<keyword evidence="2" id="KW-0812">Transmembrane</keyword>
<keyword evidence="2" id="KW-1133">Transmembrane helix</keyword>
<feature type="compositionally biased region" description="Basic and acidic residues" evidence="1">
    <location>
        <begin position="220"/>
        <end position="233"/>
    </location>
</feature>
<reference evidence="3 4" key="1">
    <citation type="journal article" date="2019" name="Syst. Appl. Microbiol.">
        <title>Characterization of Bifidobacterium species in feaces of the Egyptian fruit bat: Description of B. vespertilionis sp. nov. and B. rousetti sp. nov.</title>
        <authorList>
            <person name="Modesto M."/>
            <person name="Satti M."/>
            <person name="Watanabe K."/>
            <person name="Puglisi E."/>
            <person name="Morelli L."/>
            <person name="Huang C.-H."/>
            <person name="Liou J.-S."/>
            <person name="Miyashita M."/>
            <person name="Tamura T."/>
            <person name="Saito S."/>
            <person name="Mori K."/>
            <person name="Huang L."/>
            <person name="Sciavilla P."/>
            <person name="Sandri C."/>
            <person name="Spiezio C."/>
            <person name="Vitali F."/>
            <person name="Cavalieri D."/>
            <person name="Perpetuini G."/>
            <person name="Tofalo R."/>
            <person name="Bonetti A."/>
            <person name="Arita M."/>
            <person name="Mattarelli P."/>
        </authorList>
    </citation>
    <scope>NUCLEOTIDE SEQUENCE [LARGE SCALE GENOMIC DNA]</scope>
    <source>
        <strain evidence="3 4">RST7</strain>
    </source>
</reference>
<proteinExistence type="predicted"/>
<protein>
    <submittedName>
        <fullName evidence="3">Uncharacterized protein</fullName>
    </submittedName>
</protein>
<comment type="caution">
    <text evidence="3">The sequence shown here is derived from an EMBL/GenBank/DDBJ whole genome shotgun (WGS) entry which is preliminary data.</text>
</comment>
<dbReference type="RefSeq" id="WP_150381760.1">
    <property type="nucleotide sequence ID" value="NZ_RZUI01000012.1"/>
</dbReference>
<feature type="transmembrane region" description="Helical" evidence="2">
    <location>
        <begin position="48"/>
        <end position="69"/>
    </location>
</feature>
<evidence type="ECO:0000256" key="1">
    <source>
        <dbReference type="SAM" id="MobiDB-lite"/>
    </source>
</evidence>
<dbReference type="OrthoDB" id="3230550at2"/>
<feature type="transmembrane region" description="Helical" evidence="2">
    <location>
        <begin position="286"/>
        <end position="307"/>
    </location>
</feature>
<dbReference type="AlphaFoldDB" id="A0A5N0A0K2"/>
<keyword evidence="2" id="KW-0472">Membrane</keyword>
<evidence type="ECO:0000313" key="3">
    <source>
        <dbReference type="EMBL" id="KAA8828714.1"/>
    </source>
</evidence>
<sequence length="459" mass="50828">MGRLIVRMAAAGLGILISLWNIWGAVYNLLSPVPFAWMRNVFGDFFGLVIFLPLLCFCIYKLAMYIGLLRQGPRNAYGMIWEYSKTETTDSDGDTVTSITHTIRLNDGEMINARRIPQSAFQDGMMWPQFTTPGEHVILTWYEKPFIPVALRPDPVHPVPATDDERHRIIDPTWRPEPTMTPVPNTVLAGTTNGTPSAATSGDAVTNGTGADANNNGHKTQADTKDANTKDSESTPSIEKLNPKPFKRLNAIFNIIIVVVLAGVMLRSTGLTPFGIEGIYKRMALGMAFGCFAVWTLVRMIAQYVLLSVVGKTTTMRDRVTGNQVPLPQDTIATEKKTTLIMHLICAAIVAVIATFMLIGPAQTLIAGPQSVSVTYQGVERREETDEDDDSTSVYADFHFLTENGETLTITTDWNWRSTIEKQAGDSGNHLLLTYWGSQNNFFDHKLIFDNAKPDPKYS</sequence>
<dbReference type="EMBL" id="RZUI01000012">
    <property type="protein sequence ID" value="KAA8828714.1"/>
    <property type="molecule type" value="Genomic_DNA"/>
</dbReference>
<feature type="compositionally biased region" description="Low complexity" evidence="1">
    <location>
        <begin position="206"/>
        <end position="217"/>
    </location>
</feature>
<feature type="region of interest" description="Disordered" evidence="1">
    <location>
        <begin position="189"/>
        <end position="241"/>
    </location>
</feature>
<accession>A0A5N0A0K2</accession>
<dbReference type="Proteomes" id="UP000412028">
    <property type="component" value="Unassembled WGS sequence"/>
</dbReference>
<name>A0A5N0A0K2_9BIFI</name>
<feature type="compositionally biased region" description="Polar residues" evidence="1">
    <location>
        <begin position="189"/>
        <end position="204"/>
    </location>
</feature>
<organism evidence="3 4">
    <name type="scientific">Bifidobacterium tissieri</name>
    <dbReference type="NCBI Taxonomy" id="1630162"/>
    <lineage>
        <taxon>Bacteria</taxon>
        <taxon>Bacillati</taxon>
        <taxon>Actinomycetota</taxon>
        <taxon>Actinomycetes</taxon>
        <taxon>Bifidobacteriales</taxon>
        <taxon>Bifidobacteriaceae</taxon>
        <taxon>Bifidobacterium</taxon>
    </lineage>
</organism>
<gene>
    <name evidence="3" type="ORF">EMO89_08855</name>
</gene>
<feature type="transmembrane region" description="Helical" evidence="2">
    <location>
        <begin position="249"/>
        <end position="266"/>
    </location>
</feature>
<feature type="transmembrane region" description="Helical" evidence="2">
    <location>
        <begin position="340"/>
        <end position="360"/>
    </location>
</feature>
<evidence type="ECO:0000313" key="4">
    <source>
        <dbReference type="Proteomes" id="UP000412028"/>
    </source>
</evidence>
<evidence type="ECO:0000256" key="2">
    <source>
        <dbReference type="SAM" id="Phobius"/>
    </source>
</evidence>